<evidence type="ECO:0000313" key="4">
    <source>
        <dbReference type="EMBL" id="URE03743.1"/>
    </source>
</evidence>
<reference evidence="4" key="1">
    <citation type="submission" date="2022-05" db="EMBL/GenBank/DDBJ databases">
        <title>The Musa troglodytarum L. genome provides insights into the mechanism of non-climacteric behaviour and enrichment of carotenoids.</title>
        <authorList>
            <person name="Wang J."/>
        </authorList>
    </citation>
    <scope>NUCLEOTIDE SEQUENCE</scope>
    <source>
        <tissue evidence="4">Leaf</tissue>
    </source>
</reference>
<dbReference type="InterPro" id="IPR045043">
    <property type="entry name" value="Lea14-like"/>
</dbReference>
<evidence type="ECO:0000256" key="1">
    <source>
        <dbReference type="ARBA" id="ARBA00005960"/>
    </source>
</evidence>
<dbReference type="FunFam" id="2.60.40.1820:FF:000001">
    <property type="entry name" value="Desiccation protectant protein Lea14-like"/>
    <property type="match status" value="1"/>
</dbReference>
<dbReference type="AlphaFoldDB" id="A0A9E7K2C4"/>
<dbReference type="PANTHER" id="PTHR31459">
    <property type="match status" value="1"/>
</dbReference>
<dbReference type="GO" id="GO:0009269">
    <property type="term" value="P:response to desiccation"/>
    <property type="evidence" value="ECO:0007669"/>
    <property type="project" value="InterPro"/>
</dbReference>
<keyword evidence="5" id="KW-1185">Reference proteome</keyword>
<comment type="similarity">
    <text evidence="1">Belongs to the LEA type 2 family.</text>
</comment>
<dbReference type="GO" id="GO:0005829">
    <property type="term" value="C:cytosol"/>
    <property type="evidence" value="ECO:0007669"/>
    <property type="project" value="TreeGrafter"/>
</dbReference>
<dbReference type="Pfam" id="PF03168">
    <property type="entry name" value="LEA_2"/>
    <property type="match status" value="1"/>
</dbReference>
<accession>A0A9E7K2C4</accession>
<proteinExistence type="inferred from homology"/>
<dbReference type="Gene3D" id="2.60.40.1820">
    <property type="match status" value="1"/>
</dbReference>
<name>A0A9E7K2C4_9LILI</name>
<feature type="region of interest" description="Disordered" evidence="2">
    <location>
        <begin position="1"/>
        <end position="34"/>
    </location>
</feature>
<dbReference type="Proteomes" id="UP001055439">
    <property type="component" value="Chromosome 5"/>
</dbReference>
<dbReference type="SUPFAM" id="SSF117070">
    <property type="entry name" value="LEA14-like"/>
    <property type="match status" value="1"/>
</dbReference>
<dbReference type="SMART" id="SM00769">
    <property type="entry name" value="WHy"/>
    <property type="match status" value="1"/>
</dbReference>
<evidence type="ECO:0000256" key="2">
    <source>
        <dbReference type="SAM" id="MobiDB-lite"/>
    </source>
</evidence>
<dbReference type="InterPro" id="IPR013990">
    <property type="entry name" value="WHy-dom"/>
</dbReference>
<protein>
    <submittedName>
        <fullName evidence="4">Late embryogenesis abundant protein</fullName>
    </submittedName>
</protein>
<dbReference type="OrthoDB" id="588983at2759"/>
<feature type="compositionally biased region" description="Basic and acidic residues" evidence="2">
    <location>
        <begin position="18"/>
        <end position="34"/>
    </location>
</feature>
<dbReference type="InterPro" id="IPR004864">
    <property type="entry name" value="LEA_2"/>
</dbReference>
<evidence type="ECO:0000313" key="5">
    <source>
        <dbReference type="Proteomes" id="UP001055439"/>
    </source>
</evidence>
<feature type="domain" description="Water stress and hypersensitive response" evidence="3">
    <location>
        <begin position="62"/>
        <end position="179"/>
    </location>
</feature>
<dbReference type="PANTHER" id="PTHR31459:SF19">
    <property type="entry name" value="DESICCATION-RELATED PROTEIN LEA14-RELATED"/>
    <property type="match status" value="1"/>
</dbReference>
<organism evidence="4 5">
    <name type="scientific">Musa troglodytarum</name>
    <name type="common">fe'i banana</name>
    <dbReference type="NCBI Taxonomy" id="320322"/>
    <lineage>
        <taxon>Eukaryota</taxon>
        <taxon>Viridiplantae</taxon>
        <taxon>Streptophyta</taxon>
        <taxon>Embryophyta</taxon>
        <taxon>Tracheophyta</taxon>
        <taxon>Spermatophyta</taxon>
        <taxon>Magnoliopsida</taxon>
        <taxon>Liliopsida</taxon>
        <taxon>Zingiberales</taxon>
        <taxon>Musaceae</taxon>
        <taxon>Musa</taxon>
    </lineage>
</organism>
<dbReference type="EMBL" id="CP097507">
    <property type="protein sequence ID" value="URE03743.1"/>
    <property type="molecule type" value="Genomic_DNA"/>
</dbReference>
<gene>
    <name evidence="4" type="ORF">MUK42_21014</name>
</gene>
<evidence type="ECO:0000259" key="3">
    <source>
        <dbReference type="SMART" id="SM00769"/>
    </source>
</evidence>
<sequence length="189" mass="20386">MTVRRVTSDVPHVASSCGRDDGGGEEKQQQHERASRAVMSSMVDRAKEFVAGKIAQIPKPEASLTGVSIKSLSRDSALFHSDVSVSNPYSHSLPICEVSYTLKSAGRVVASGTMPDPGSLPASVVTKLEVPVKVPYNFLVSLVRDIGRDWDIDYELQVGLTIDLPIVGDFTIPLSTKGEMKLPTLSDIF</sequence>